<protein>
    <submittedName>
        <fullName evidence="11">Trihelix transcription factor DF1</fullName>
    </submittedName>
    <submittedName>
        <fullName evidence="11">Trihelix transcription factor GT-2-like</fullName>
    </submittedName>
</protein>
<reference evidence="10" key="1">
    <citation type="journal article" date="2014" name="Nat. Commun.">
        <title>The tobacco genome sequence and its comparison with those of tomato and potato.</title>
        <authorList>
            <person name="Sierro N."/>
            <person name="Battey J.N."/>
            <person name="Ouadi S."/>
            <person name="Bakaher N."/>
            <person name="Bovet L."/>
            <person name="Willig A."/>
            <person name="Goepfert S."/>
            <person name="Peitsch M.C."/>
            <person name="Ivanov N.V."/>
        </authorList>
    </citation>
    <scope>NUCLEOTIDE SEQUENCE [LARGE SCALE GENOMIC DNA]</scope>
</reference>
<organism evidence="10 11">
    <name type="scientific">Nicotiana tabacum</name>
    <name type="common">Common tobacco</name>
    <dbReference type="NCBI Taxonomy" id="4097"/>
    <lineage>
        <taxon>Eukaryota</taxon>
        <taxon>Viridiplantae</taxon>
        <taxon>Streptophyta</taxon>
        <taxon>Embryophyta</taxon>
        <taxon>Tracheophyta</taxon>
        <taxon>Spermatophyta</taxon>
        <taxon>Magnoliopsida</taxon>
        <taxon>eudicotyledons</taxon>
        <taxon>Gunneridae</taxon>
        <taxon>Pentapetalae</taxon>
        <taxon>asterids</taxon>
        <taxon>lamiids</taxon>
        <taxon>Solanales</taxon>
        <taxon>Solanaceae</taxon>
        <taxon>Nicotianoideae</taxon>
        <taxon>Nicotianeae</taxon>
        <taxon>Nicotiana</taxon>
    </lineage>
</organism>
<evidence type="ECO:0000256" key="8">
    <source>
        <dbReference type="SAM" id="MobiDB-lite"/>
    </source>
</evidence>
<dbReference type="Gene3D" id="1.10.10.60">
    <property type="entry name" value="Homeodomain-like"/>
    <property type="match status" value="1"/>
</dbReference>
<comment type="subcellular location">
    <subcellularLocation>
        <location evidence="1">Nucleus</location>
    </subcellularLocation>
</comment>
<dbReference type="PaxDb" id="4097-A0A1S3XI16"/>
<dbReference type="PROSITE" id="PS50090">
    <property type="entry name" value="MYB_LIKE"/>
    <property type="match status" value="1"/>
</dbReference>
<dbReference type="InterPro" id="IPR001005">
    <property type="entry name" value="SANT/Myb"/>
</dbReference>
<dbReference type="Pfam" id="PF13837">
    <property type="entry name" value="Myb_DNA-bind_4"/>
    <property type="match status" value="1"/>
</dbReference>
<evidence type="ECO:0000313" key="10">
    <source>
        <dbReference type="Proteomes" id="UP000790787"/>
    </source>
</evidence>
<evidence type="ECO:0000259" key="9">
    <source>
        <dbReference type="PROSITE" id="PS50090"/>
    </source>
</evidence>
<dbReference type="InterPro" id="IPR044822">
    <property type="entry name" value="Myb_DNA-bind_4"/>
</dbReference>
<evidence type="ECO:0000256" key="7">
    <source>
        <dbReference type="SAM" id="Coils"/>
    </source>
</evidence>
<evidence type="ECO:0000256" key="1">
    <source>
        <dbReference type="ARBA" id="ARBA00004123"/>
    </source>
</evidence>
<sequence length="391" mass="45010">MELLTDGDGHRSNEVTTFPNNSLTPFPVSTNAVYSHPASVIPPPPEIDHLSVSPARKLRPVRCGNGRSYVDMVDSSCDMDETLMNCSSDLGGFFNQFSAQNANTVIPRECVFEFSAVQQMKSVFDADCFNLISQARILEAEFSSSSDDSESSEAIEERLNRKRKRERRKSLKLYLEDMVRRLMDKQEQMHKQLIEMIEKKEQERIIREEGWKQQEIERAKRDEEVRAEETSRNLALISFLENLLGDEFQIPKSSEMSSRVKDEGEVHGHEADVRSDPCNRRWPKSEVQDLVSIRIALDHKFLKGAKGSVWEEVADGLAKKGYIRTPKKCKEKWENINKYYKRTIDSGKACLRNYRSCPYFRELDILYKSHLLTQGTGDCVKSETESKMVEE</sequence>
<feature type="region of interest" description="Disordered" evidence="8">
    <location>
        <begin position="142"/>
        <end position="161"/>
    </location>
</feature>
<dbReference type="OMA" id="WHQREME"/>
<keyword evidence="4" id="KW-0238">DNA-binding</keyword>
<keyword evidence="10" id="KW-1185">Reference proteome</keyword>
<dbReference type="KEGG" id="nta:107765363"/>
<dbReference type="GO" id="GO:0006355">
    <property type="term" value="P:regulation of DNA-templated transcription"/>
    <property type="evidence" value="ECO:0007669"/>
    <property type="project" value="UniProtKB-ARBA"/>
</dbReference>
<feature type="coiled-coil region" evidence="7">
    <location>
        <begin position="183"/>
        <end position="233"/>
    </location>
</feature>
<dbReference type="STRING" id="4097.A0A1S3XI16"/>
<keyword evidence="3" id="KW-0805">Transcription regulation</keyword>
<keyword evidence="5" id="KW-0804">Transcription</keyword>
<dbReference type="GO" id="GO:0003677">
    <property type="term" value="F:DNA binding"/>
    <property type="evidence" value="ECO:0007669"/>
    <property type="project" value="UniProtKB-KW"/>
</dbReference>
<dbReference type="PANTHER" id="PTHR21654:SF7">
    <property type="entry name" value="HOMEODOMAIN-LIKE SUPERFAMILY PROTEIN"/>
    <property type="match status" value="1"/>
</dbReference>
<feature type="compositionally biased region" description="Basic and acidic residues" evidence="8">
    <location>
        <begin position="258"/>
        <end position="278"/>
    </location>
</feature>
<dbReference type="RefSeq" id="XP_016439489.1">
    <property type="nucleotide sequence ID" value="XM_016584003.1"/>
</dbReference>
<dbReference type="OrthoDB" id="691673at2759"/>
<reference evidence="11" key="2">
    <citation type="submission" date="2025-08" db="UniProtKB">
        <authorList>
            <consortium name="RefSeq"/>
        </authorList>
    </citation>
    <scope>IDENTIFICATION</scope>
    <source>
        <tissue evidence="11">Leaf</tissue>
    </source>
</reference>
<keyword evidence="2" id="KW-0677">Repeat</keyword>
<keyword evidence="7" id="KW-0175">Coiled coil</keyword>
<dbReference type="GO" id="GO:0005634">
    <property type="term" value="C:nucleus"/>
    <property type="evidence" value="ECO:0007669"/>
    <property type="project" value="UniProtKB-SubCell"/>
</dbReference>
<evidence type="ECO:0000256" key="2">
    <source>
        <dbReference type="ARBA" id="ARBA00022737"/>
    </source>
</evidence>
<accession>A0A1S3XI16</accession>
<feature type="domain" description="Myb-like" evidence="9">
    <location>
        <begin position="274"/>
        <end position="337"/>
    </location>
</feature>
<dbReference type="PANTHER" id="PTHR21654">
    <property type="entry name" value="FI21293P1"/>
    <property type="match status" value="1"/>
</dbReference>
<proteinExistence type="predicted"/>
<dbReference type="GeneID" id="107765363"/>
<evidence type="ECO:0000256" key="6">
    <source>
        <dbReference type="ARBA" id="ARBA00023242"/>
    </source>
</evidence>
<dbReference type="RefSeq" id="XP_016439489.1">
    <property type="nucleotide sequence ID" value="XM_016584003.2"/>
</dbReference>
<dbReference type="CDD" id="cd12203">
    <property type="entry name" value="GT1"/>
    <property type="match status" value="1"/>
</dbReference>
<dbReference type="FunFam" id="1.10.10.60:FF:000061">
    <property type="entry name" value="Trihelix transcription factor GT-2"/>
    <property type="match status" value="1"/>
</dbReference>
<evidence type="ECO:0000256" key="4">
    <source>
        <dbReference type="ARBA" id="ARBA00023125"/>
    </source>
</evidence>
<feature type="region of interest" description="Disordered" evidence="8">
    <location>
        <begin position="254"/>
        <end position="278"/>
    </location>
</feature>
<evidence type="ECO:0000313" key="11">
    <source>
        <dbReference type="RefSeq" id="XP_016439489.1"/>
    </source>
</evidence>
<dbReference type="SMR" id="A0A1S3XI16"/>
<gene>
    <name evidence="11" type="primary">LOC107765363</name>
</gene>
<evidence type="ECO:0000256" key="3">
    <source>
        <dbReference type="ARBA" id="ARBA00023015"/>
    </source>
</evidence>
<evidence type="ECO:0000256" key="5">
    <source>
        <dbReference type="ARBA" id="ARBA00023163"/>
    </source>
</evidence>
<name>A0A1S3XI16_TOBAC</name>
<dbReference type="AlphaFoldDB" id="A0A1S3XI16"/>
<keyword evidence="6" id="KW-0539">Nucleus</keyword>
<dbReference type="Proteomes" id="UP000790787">
    <property type="component" value="Chromosome 11"/>
</dbReference>